<comment type="caution">
    <text evidence="1">The sequence shown here is derived from an EMBL/GenBank/DDBJ whole genome shotgun (WGS) entry which is preliminary data.</text>
</comment>
<organism evidence="1 2">
    <name type="scientific">Mythimna loreyi</name>
    <dbReference type="NCBI Taxonomy" id="667449"/>
    <lineage>
        <taxon>Eukaryota</taxon>
        <taxon>Metazoa</taxon>
        <taxon>Ecdysozoa</taxon>
        <taxon>Arthropoda</taxon>
        <taxon>Hexapoda</taxon>
        <taxon>Insecta</taxon>
        <taxon>Pterygota</taxon>
        <taxon>Neoptera</taxon>
        <taxon>Endopterygota</taxon>
        <taxon>Lepidoptera</taxon>
        <taxon>Glossata</taxon>
        <taxon>Ditrysia</taxon>
        <taxon>Noctuoidea</taxon>
        <taxon>Noctuidae</taxon>
        <taxon>Noctuinae</taxon>
        <taxon>Hadenini</taxon>
        <taxon>Mythimna</taxon>
    </lineage>
</organism>
<accession>A0ACC2Q641</accession>
<evidence type="ECO:0000313" key="1">
    <source>
        <dbReference type="EMBL" id="KAJ8708775.1"/>
    </source>
</evidence>
<protein>
    <submittedName>
        <fullName evidence="1">Uncharacterized protein</fullName>
    </submittedName>
</protein>
<sequence>MLVLLIFCIFSALFVNVIDTARILAVFPVPSISHQIVFRPITQELARRGHEVTVITPDPAFPKGATPPNLKEIDVHDVSYKIWTEKFMSIPIDSKGRLTDQVKLFLEIGLAGIDAQLSHKDVKNLINDKSIKFDLVIVEACVRSAIAFSYIYKAPLITISSFGASYGNFEAVGAPIHPFLYPSINRKKNLNLTMWEKVQVLYDEYQITRINSEFEKLETVVLRKHLGPEMPSISELSNNVDMLFLNVHPIFESIRPVPPSVVYIGGIHQKPENKLPVDIKSLLDSFKEGVIYISFGTNVDTSHFTAEQVRMLVKVLSQLPYNVLMKWNSKEIPGRTNNIRISEWWPQSDLLKHPNVKLFITQGGLQSTDEAITAGVPLIGIPMFGDQWLNVERYVHHKIGIKLEMETLNEEDFRNAITTVIGDDSYRRNIVNLRKLIHDQPQSTLERAVWWTEHVLRHGGARHLRAPAANMSWAEYLEIELVLTVHQVVFRPLTQELAKRGHEVTVITPDPVFKNGGAPPNLTEVDVHDISYNMWQESFIKGPSKGNENDLLLQMEVIFSTFVAVLDAQIQSEQVQTIINDKSKKFDLLFLEACVRPALAFSYVFKNVPVILISSLGALPGNYDLLGAADHPILYPSIFRQRLYNLSIWDKISELYNRYKMMKVYDNNEMLENKVLKKNFGPNIPPVKELENNVDMLFLNIQPIFEGIRPIPPSVIYMGGLHQKPPKELPTENFIKAASKGKKDDLLAQMAVVLSTFVTVIDAQIQTEQVQKIINDRTKQFDLLFIEACVRPALAFSYVFKNVPVILVSSVGALPGNYALFGAADHPTLYPSLFRQRLHNLSLWDKISELYNGYKMMKLYENNEILENEVLRKMFGADIPHVKELENNVDMLFLNIHPIFEGIRPVPPSVVYMGGLHQKPPKELPTNSDSDIVK</sequence>
<dbReference type="Proteomes" id="UP001231649">
    <property type="component" value="Chromosome 25"/>
</dbReference>
<dbReference type="EMBL" id="CM056801">
    <property type="protein sequence ID" value="KAJ8708775.1"/>
    <property type="molecule type" value="Genomic_DNA"/>
</dbReference>
<name>A0ACC2Q641_9NEOP</name>
<reference evidence="1" key="1">
    <citation type="submission" date="2023-03" db="EMBL/GenBank/DDBJ databases">
        <title>Chromosome-level genomes of two armyworms, Mythimna separata and Mythimna loreyi, provide insights into the biosynthesis and reception of sex pheromones.</title>
        <authorList>
            <person name="Zhao H."/>
        </authorList>
    </citation>
    <scope>NUCLEOTIDE SEQUENCE</scope>
    <source>
        <strain evidence="1">BeijingLab</strain>
    </source>
</reference>
<evidence type="ECO:0000313" key="2">
    <source>
        <dbReference type="Proteomes" id="UP001231649"/>
    </source>
</evidence>
<keyword evidence="2" id="KW-1185">Reference proteome</keyword>
<proteinExistence type="predicted"/>
<gene>
    <name evidence="1" type="ORF">PYW08_010157</name>
</gene>